<dbReference type="EMBL" id="MCFD01000040">
    <property type="protein sequence ID" value="ORX65223.1"/>
    <property type="molecule type" value="Genomic_DNA"/>
</dbReference>
<dbReference type="GeneID" id="63799966"/>
<dbReference type="Proteomes" id="UP000193922">
    <property type="component" value="Unassembled WGS sequence"/>
</dbReference>
<dbReference type="OrthoDB" id="1862401at2759"/>
<sequence>MAELNYMGNPVLAEYFLTPMHQAHQPITPEDYCHSLLVRFGHGYRPVTSPRIGQTVDTLDSGETSTGNFLAIAMNYKVFTDASNIASLKMYIADFGSGVQAFSTVHPELNMGSFMILPPPPPSKDILINYFDASSVMDSVMKNEFWSEFSELIY</sequence>
<evidence type="ECO:0000313" key="2">
    <source>
        <dbReference type="Proteomes" id="UP000193922"/>
    </source>
</evidence>
<reference evidence="1 2" key="1">
    <citation type="submission" date="2016-07" db="EMBL/GenBank/DDBJ databases">
        <title>Pervasive Adenine N6-methylation of Active Genes in Fungi.</title>
        <authorList>
            <consortium name="DOE Joint Genome Institute"/>
            <person name="Mondo S.J."/>
            <person name="Dannebaum R.O."/>
            <person name="Kuo R.C."/>
            <person name="Labutti K."/>
            <person name="Haridas S."/>
            <person name="Kuo A."/>
            <person name="Salamov A."/>
            <person name="Ahrendt S.R."/>
            <person name="Lipzen A."/>
            <person name="Sullivan W."/>
            <person name="Andreopoulos W.B."/>
            <person name="Clum A."/>
            <person name="Lindquist E."/>
            <person name="Daum C."/>
            <person name="Ramamoorthy G.K."/>
            <person name="Gryganskyi A."/>
            <person name="Culley D."/>
            <person name="Magnuson J.K."/>
            <person name="James T.Y."/>
            <person name="O'Malley M.A."/>
            <person name="Stajich J.E."/>
            <person name="Spatafora J.W."/>
            <person name="Visel A."/>
            <person name="Grigoriev I.V."/>
        </authorList>
    </citation>
    <scope>NUCLEOTIDE SEQUENCE [LARGE SCALE GENOMIC DNA]</scope>
    <source>
        <strain evidence="1 2">ATCC 12442</strain>
    </source>
</reference>
<keyword evidence="2" id="KW-1185">Reference proteome</keyword>
<dbReference type="AlphaFoldDB" id="A0A1Y1VVJ9"/>
<dbReference type="RefSeq" id="XP_040739536.1">
    <property type="nucleotide sequence ID" value="XM_040883318.1"/>
</dbReference>
<comment type="caution">
    <text evidence="1">The sequence shown here is derived from an EMBL/GenBank/DDBJ whole genome shotgun (WGS) entry which is preliminary data.</text>
</comment>
<gene>
    <name evidence="1" type="ORF">DL89DRAFT_130522</name>
</gene>
<evidence type="ECO:0000313" key="1">
    <source>
        <dbReference type="EMBL" id="ORX65223.1"/>
    </source>
</evidence>
<accession>A0A1Y1VVJ9</accession>
<organism evidence="1 2">
    <name type="scientific">Linderina pennispora</name>
    <dbReference type="NCBI Taxonomy" id="61395"/>
    <lineage>
        <taxon>Eukaryota</taxon>
        <taxon>Fungi</taxon>
        <taxon>Fungi incertae sedis</taxon>
        <taxon>Zoopagomycota</taxon>
        <taxon>Kickxellomycotina</taxon>
        <taxon>Kickxellomycetes</taxon>
        <taxon>Kickxellales</taxon>
        <taxon>Kickxellaceae</taxon>
        <taxon>Linderina</taxon>
    </lineage>
</organism>
<protein>
    <submittedName>
        <fullName evidence="1">Uncharacterized protein</fullName>
    </submittedName>
</protein>
<proteinExistence type="predicted"/>
<name>A0A1Y1VVJ9_9FUNG</name>